<reference evidence="1 2" key="1">
    <citation type="submission" date="2021-06" db="EMBL/GenBank/DDBJ databases">
        <title>Caerostris extrusa draft genome.</title>
        <authorList>
            <person name="Kono N."/>
            <person name="Arakawa K."/>
        </authorList>
    </citation>
    <scope>NUCLEOTIDE SEQUENCE [LARGE SCALE GENOMIC DNA]</scope>
</reference>
<sequence length="115" mass="13318">MIHPPSLQESPSYILLCIKVALKMIRSSKKKGFVSTRPSFVIRNNFLPFRERGQGIVAGRGSRLEWGILQTNCEQVFRRVLFTFTKELLVLMEADLWKRRGFLILTNRAFLCGDE</sequence>
<comment type="caution">
    <text evidence="1">The sequence shown here is derived from an EMBL/GenBank/DDBJ whole genome shotgun (WGS) entry which is preliminary data.</text>
</comment>
<dbReference type="EMBL" id="BPLR01006657">
    <property type="protein sequence ID" value="GIY11542.1"/>
    <property type="molecule type" value="Genomic_DNA"/>
</dbReference>
<gene>
    <name evidence="1" type="ORF">CEXT_109771</name>
</gene>
<protein>
    <submittedName>
        <fullName evidence="1">Uncharacterized protein</fullName>
    </submittedName>
</protein>
<keyword evidence="2" id="KW-1185">Reference proteome</keyword>
<dbReference type="Proteomes" id="UP001054945">
    <property type="component" value="Unassembled WGS sequence"/>
</dbReference>
<organism evidence="1 2">
    <name type="scientific">Caerostris extrusa</name>
    <name type="common">Bark spider</name>
    <name type="synonym">Caerostris bankana</name>
    <dbReference type="NCBI Taxonomy" id="172846"/>
    <lineage>
        <taxon>Eukaryota</taxon>
        <taxon>Metazoa</taxon>
        <taxon>Ecdysozoa</taxon>
        <taxon>Arthropoda</taxon>
        <taxon>Chelicerata</taxon>
        <taxon>Arachnida</taxon>
        <taxon>Araneae</taxon>
        <taxon>Araneomorphae</taxon>
        <taxon>Entelegynae</taxon>
        <taxon>Araneoidea</taxon>
        <taxon>Araneidae</taxon>
        <taxon>Caerostris</taxon>
    </lineage>
</organism>
<dbReference type="AlphaFoldDB" id="A0AAV4QQL8"/>
<evidence type="ECO:0000313" key="1">
    <source>
        <dbReference type="EMBL" id="GIY11542.1"/>
    </source>
</evidence>
<name>A0AAV4QQL8_CAEEX</name>
<proteinExistence type="predicted"/>
<accession>A0AAV4QQL8</accession>
<evidence type="ECO:0000313" key="2">
    <source>
        <dbReference type="Proteomes" id="UP001054945"/>
    </source>
</evidence>